<dbReference type="AlphaFoldDB" id="A0A250VT69"/>
<accession>A0A250VT69</accession>
<dbReference type="EMBL" id="BDQI01000034">
    <property type="protein sequence ID" value="GAX57289.1"/>
    <property type="molecule type" value="Genomic_DNA"/>
</dbReference>
<evidence type="ECO:0000256" key="1">
    <source>
        <dbReference type="SAM" id="MobiDB-lite"/>
    </source>
</evidence>
<gene>
    <name evidence="2" type="ORF">SO3561_08859</name>
</gene>
<protein>
    <submittedName>
        <fullName evidence="2">Uncharacterized protein</fullName>
    </submittedName>
</protein>
<evidence type="ECO:0000313" key="2">
    <source>
        <dbReference type="EMBL" id="GAX57289.1"/>
    </source>
</evidence>
<organism evidence="2 3">
    <name type="scientific">Streptomyces olivochromogenes</name>
    <dbReference type="NCBI Taxonomy" id="1963"/>
    <lineage>
        <taxon>Bacteria</taxon>
        <taxon>Bacillati</taxon>
        <taxon>Actinomycetota</taxon>
        <taxon>Actinomycetes</taxon>
        <taxon>Kitasatosporales</taxon>
        <taxon>Streptomycetaceae</taxon>
        <taxon>Streptomyces</taxon>
    </lineage>
</organism>
<evidence type="ECO:0000313" key="3">
    <source>
        <dbReference type="Proteomes" id="UP000217446"/>
    </source>
</evidence>
<dbReference type="Proteomes" id="UP000217446">
    <property type="component" value="Unassembled WGS sequence"/>
</dbReference>
<feature type="region of interest" description="Disordered" evidence="1">
    <location>
        <begin position="76"/>
        <end position="97"/>
    </location>
</feature>
<sequence>MAAADERREIPEMVTFTEIAKRVTDRQLVPRPITRQGVRHIAETDPAWPVPAEKWMKIGNAWAMPWEPVEEFFKNREVRGRGPAKAQQRQPEVGDEG</sequence>
<keyword evidence="3" id="KW-1185">Reference proteome</keyword>
<reference evidence="3" key="1">
    <citation type="submission" date="2017-05" db="EMBL/GenBank/DDBJ databases">
        <title>Streptomyces olivochromogenes NBRC 3561 whole genome shotgun sequence.</title>
        <authorList>
            <person name="Dohra H."/>
            <person name="Kodani S."/>
        </authorList>
    </citation>
    <scope>NUCLEOTIDE SEQUENCE [LARGE SCALE GENOMIC DNA]</scope>
    <source>
        <strain evidence="3">NBRC 3561</strain>
    </source>
</reference>
<dbReference type="RefSeq" id="WP_067383008.1">
    <property type="nucleotide sequence ID" value="NZ_BDQI01000034.1"/>
</dbReference>
<proteinExistence type="predicted"/>
<comment type="caution">
    <text evidence="2">The sequence shown here is derived from an EMBL/GenBank/DDBJ whole genome shotgun (WGS) entry which is preliminary data.</text>
</comment>
<name>A0A250VT69_STROL</name>
<dbReference type="STRING" id="1963.AQJ27_45025"/>